<gene>
    <name evidence="2" type="ORF">ACFO4E_07375</name>
</gene>
<evidence type="ECO:0000313" key="3">
    <source>
        <dbReference type="Proteomes" id="UP001595923"/>
    </source>
</evidence>
<keyword evidence="3" id="KW-1185">Reference proteome</keyword>
<protein>
    <recommendedName>
        <fullName evidence="4">DUF2637 domain-containing protein</fullName>
    </recommendedName>
</protein>
<comment type="caution">
    <text evidence="2">The sequence shown here is derived from an EMBL/GenBank/DDBJ whole genome shotgun (WGS) entry which is preliminary data.</text>
</comment>
<name>A0ABV9DVP6_9ACTN</name>
<proteinExistence type="predicted"/>
<dbReference type="EMBL" id="JBHSFQ010000005">
    <property type="protein sequence ID" value="MFC4561673.1"/>
    <property type="molecule type" value="Genomic_DNA"/>
</dbReference>
<dbReference type="Proteomes" id="UP001595923">
    <property type="component" value="Unassembled WGS sequence"/>
</dbReference>
<evidence type="ECO:0000313" key="2">
    <source>
        <dbReference type="EMBL" id="MFC4561673.1"/>
    </source>
</evidence>
<accession>A0ABV9DVP6</accession>
<evidence type="ECO:0000256" key="1">
    <source>
        <dbReference type="SAM" id="MobiDB-lite"/>
    </source>
</evidence>
<evidence type="ECO:0008006" key="4">
    <source>
        <dbReference type="Google" id="ProtNLM"/>
    </source>
</evidence>
<feature type="region of interest" description="Disordered" evidence="1">
    <location>
        <begin position="96"/>
        <end position="118"/>
    </location>
</feature>
<reference evidence="3" key="1">
    <citation type="journal article" date="2019" name="Int. J. Syst. Evol. Microbiol.">
        <title>The Global Catalogue of Microorganisms (GCM) 10K type strain sequencing project: providing services to taxonomists for standard genome sequencing and annotation.</title>
        <authorList>
            <consortium name="The Broad Institute Genomics Platform"/>
            <consortium name="The Broad Institute Genome Sequencing Center for Infectious Disease"/>
            <person name="Wu L."/>
            <person name="Ma J."/>
        </authorList>
    </citation>
    <scope>NUCLEOTIDE SEQUENCE [LARGE SCALE GENOMIC DNA]</scope>
    <source>
        <strain evidence="3">XZYJ18</strain>
    </source>
</reference>
<sequence length="118" mass="12386">MTASSAPRPSWFFGTGATAAERALACLAGLLGAAVLGWTTWDLGWPWWKYLVGAVVVFDLAGVMIAPSVPSPEGFAWLPAVLLLKLVLAHAVPEEPYPQGSARAESAAPTGIGRRRDA</sequence>
<dbReference type="RefSeq" id="WP_378572292.1">
    <property type="nucleotide sequence ID" value="NZ_JBHSFQ010000005.1"/>
</dbReference>
<organism evidence="2 3">
    <name type="scientific">Nocardiopsis mangrovi</name>
    <dbReference type="NCBI Taxonomy" id="1179818"/>
    <lineage>
        <taxon>Bacteria</taxon>
        <taxon>Bacillati</taxon>
        <taxon>Actinomycetota</taxon>
        <taxon>Actinomycetes</taxon>
        <taxon>Streptosporangiales</taxon>
        <taxon>Nocardiopsidaceae</taxon>
        <taxon>Nocardiopsis</taxon>
    </lineage>
</organism>